<evidence type="ECO:0000256" key="1">
    <source>
        <dbReference type="SAM" id="Phobius"/>
    </source>
</evidence>
<name>A0A7C9M4E9_9DEIO</name>
<keyword evidence="1" id="KW-1133">Transmembrane helix</keyword>
<feature type="transmembrane region" description="Helical" evidence="1">
    <location>
        <begin position="6"/>
        <end position="28"/>
    </location>
</feature>
<feature type="transmembrane region" description="Helical" evidence="1">
    <location>
        <begin position="85"/>
        <end position="106"/>
    </location>
</feature>
<evidence type="ECO:0000313" key="3">
    <source>
        <dbReference type="Proteomes" id="UP000483286"/>
    </source>
</evidence>
<dbReference type="AlphaFoldDB" id="A0A7C9M4E9"/>
<proteinExistence type="predicted"/>
<keyword evidence="1" id="KW-0812">Transmembrane</keyword>
<dbReference type="RefSeq" id="WP_157457732.1">
    <property type="nucleotide sequence ID" value="NZ_WQLB01000003.1"/>
</dbReference>
<reference evidence="2 3" key="1">
    <citation type="submission" date="2019-12" db="EMBL/GenBank/DDBJ databases">
        <title>Deinococcus sp. HMF7620 Genome sequencing and assembly.</title>
        <authorList>
            <person name="Kang H."/>
            <person name="Kim H."/>
            <person name="Joh K."/>
        </authorList>
    </citation>
    <scope>NUCLEOTIDE SEQUENCE [LARGE SCALE GENOMIC DNA]</scope>
    <source>
        <strain evidence="2 3">HMF7620</strain>
    </source>
</reference>
<evidence type="ECO:0000313" key="2">
    <source>
        <dbReference type="EMBL" id="MVN85705.1"/>
    </source>
</evidence>
<keyword evidence="3" id="KW-1185">Reference proteome</keyword>
<gene>
    <name evidence="2" type="ORF">GO986_02890</name>
</gene>
<sequence>MEYVQAVLLQLAFQVPLLALWIFGIVMAAQRRRVYPALTWVVVGLTALCLLRLVSTGVNIGLPLWASGRGYSAVATGQLLAVTGIGQLVVELSAWVCLLVGLFGVMRPQPSGVRQSAVEK</sequence>
<dbReference type="Proteomes" id="UP000483286">
    <property type="component" value="Unassembled WGS sequence"/>
</dbReference>
<accession>A0A7C9M4E9</accession>
<feature type="transmembrane region" description="Helical" evidence="1">
    <location>
        <begin position="40"/>
        <end position="65"/>
    </location>
</feature>
<comment type="caution">
    <text evidence="2">The sequence shown here is derived from an EMBL/GenBank/DDBJ whole genome shotgun (WGS) entry which is preliminary data.</text>
</comment>
<keyword evidence="1" id="KW-0472">Membrane</keyword>
<organism evidence="2 3">
    <name type="scientific">Deinococcus arboris</name>
    <dbReference type="NCBI Taxonomy" id="2682977"/>
    <lineage>
        <taxon>Bacteria</taxon>
        <taxon>Thermotogati</taxon>
        <taxon>Deinococcota</taxon>
        <taxon>Deinococci</taxon>
        <taxon>Deinococcales</taxon>
        <taxon>Deinococcaceae</taxon>
        <taxon>Deinococcus</taxon>
    </lineage>
</organism>
<protein>
    <submittedName>
        <fullName evidence="2">Uncharacterized protein</fullName>
    </submittedName>
</protein>
<dbReference type="EMBL" id="WQLB01000003">
    <property type="protein sequence ID" value="MVN85705.1"/>
    <property type="molecule type" value="Genomic_DNA"/>
</dbReference>